<evidence type="ECO:0000313" key="3">
    <source>
        <dbReference type="Proteomes" id="UP001189624"/>
    </source>
</evidence>
<keyword evidence="3" id="KW-1185">Reference proteome</keyword>
<dbReference type="GO" id="GO:0016607">
    <property type="term" value="C:nuclear speck"/>
    <property type="evidence" value="ECO:0007669"/>
    <property type="project" value="TreeGrafter"/>
</dbReference>
<feature type="compositionally biased region" description="Acidic residues" evidence="1">
    <location>
        <begin position="112"/>
        <end position="121"/>
    </location>
</feature>
<accession>A0AA86T6T7</accession>
<dbReference type="Proteomes" id="UP001189624">
    <property type="component" value="Chromosome 9"/>
</dbReference>
<reference evidence="2" key="1">
    <citation type="submission" date="2023-10" db="EMBL/GenBank/DDBJ databases">
        <authorList>
            <person name="Domelevo Entfellner J.-B."/>
        </authorList>
    </citation>
    <scope>NUCLEOTIDE SEQUENCE</scope>
</reference>
<feature type="region of interest" description="Disordered" evidence="1">
    <location>
        <begin position="1"/>
        <end position="180"/>
    </location>
</feature>
<evidence type="ECO:0000313" key="2">
    <source>
        <dbReference type="EMBL" id="CAJ1975558.1"/>
    </source>
</evidence>
<dbReference type="PANTHER" id="PTHR36884">
    <property type="entry name" value="FIP1[III]-LIKE PROTEIN"/>
    <property type="match status" value="1"/>
</dbReference>
<feature type="compositionally biased region" description="Low complexity" evidence="1">
    <location>
        <begin position="19"/>
        <end position="37"/>
    </location>
</feature>
<dbReference type="GO" id="GO:0006397">
    <property type="term" value="P:mRNA processing"/>
    <property type="evidence" value="ECO:0007669"/>
    <property type="project" value="InterPro"/>
</dbReference>
<dbReference type="InterPro" id="IPR044976">
    <property type="entry name" value="FIPS5/FIPS3-like"/>
</dbReference>
<evidence type="ECO:0000256" key="1">
    <source>
        <dbReference type="SAM" id="MobiDB-lite"/>
    </source>
</evidence>
<dbReference type="Gramene" id="rna-AYBTSS11_LOCUS27684">
    <property type="protein sequence ID" value="CAJ1975558.1"/>
    <property type="gene ID" value="gene-AYBTSS11_LOCUS27684"/>
</dbReference>
<dbReference type="EMBL" id="OY731406">
    <property type="protein sequence ID" value="CAJ1975558.1"/>
    <property type="molecule type" value="Genomic_DNA"/>
</dbReference>
<organism evidence="2 3">
    <name type="scientific">Sphenostylis stenocarpa</name>
    <dbReference type="NCBI Taxonomy" id="92480"/>
    <lineage>
        <taxon>Eukaryota</taxon>
        <taxon>Viridiplantae</taxon>
        <taxon>Streptophyta</taxon>
        <taxon>Embryophyta</taxon>
        <taxon>Tracheophyta</taxon>
        <taxon>Spermatophyta</taxon>
        <taxon>Magnoliopsida</taxon>
        <taxon>eudicotyledons</taxon>
        <taxon>Gunneridae</taxon>
        <taxon>Pentapetalae</taxon>
        <taxon>rosids</taxon>
        <taxon>fabids</taxon>
        <taxon>Fabales</taxon>
        <taxon>Fabaceae</taxon>
        <taxon>Papilionoideae</taxon>
        <taxon>50 kb inversion clade</taxon>
        <taxon>NPAAA clade</taxon>
        <taxon>indigoferoid/millettioid clade</taxon>
        <taxon>Phaseoleae</taxon>
        <taxon>Sphenostylis</taxon>
    </lineage>
</organism>
<dbReference type="PANTHER" id="PTHR36884:SF1">
    <property type="entry name" value="FIP1[V]-LIKE PROTEIN"/>
    <property type="match status" value="1"/>
</dbReference>
<dbReference type="GO" id="GO:0003723">
    <property type="term" value="F:RNA binding"/>
    <property type="evidence" value="ECO:0007669"/>
    <property type="project" value="TreeGrafter"/>
</dbReference>
<proteinExistence type="predicted"/>
<gene>
    <name evidence="2" type="ORF">AYBTSS11_LOCUS27684</name>
</gene>
<name>A0AA86T6T7_9FABA</name>
<sequence length="251" mass="26459">MEDDDEFGDLYTDVLRPFASPSSSAPQPHQSSPASPSIDLDLNQNAAQIPCDASHRISPSSNQLPLPDPNEPTVSAAEEPPKIPDAEPPPDSNLAAADAGVDPIDRDVKFDIEEEEEDAGDGSEPVIPGLGGEAPAEEGGEGDDWESDSEDDLKIVLNENNHMAMERGGMVDGDEEEEDGDEELVIVAGGDPNQGVEEQEWGESAALAAGDGERKDAATELAKAGGAVAPKIGYSNHGYHSFHSQFKVSFD</sequence>
<dbReference type="AlphaFoldDB" id="A0AA86T6T7"/>
<feature type="compositionally biased region" description="Acidic residues" evidence="1">
    <location>
        <begin position="135"/>
        <end position="151"/>
    </location>
</feature>
<protein>
    <submittedName>
        <fullName evidence="2">Uncharacterized protein</fullName>
    </submittedName>
</protein>